<dbReference type="PANTHER" id="PTHR33112">
    <property type="entry name" value="DOMAIN PROTEIN, PUTATIVE-RELATED"/>
    <property type="match status" value="1"/>
</dbReference>
<sequence length="696" mass="78575">MSNPSTCLLSPVGAKDMDDQHLCYRCRAINFELAFTLLGEIQENHLNGVPVVDLGNLLRADPECSFCALLESVKYKGDASEGFLECDTTKHHLRAFCGSDSILFTVLPGDCSTKFPLVKNIVAHLEQAVIMPLDPTLGPTNKVLTGQGCMVHPYQINYELLSTWLSACKHHHKARCSQEGNLPISLKLIDCNTRRIVSMQWGWEYWALSYVWGKPSSPSESDSQEPIHSLPSCLPPTIEDAITVVRNLGGRYLWVDKYCIDQNSPNEKHEQISQMDSIYANAHVTIIAAGSQISHSTLPGVSTISRQPQPHAYSRGRGFVSTLPDLKAALVGSPWMSRGWTFQEGLLSRRCLIFTDHQVYFMCGQDSRRESIKTNDSFLPEEEVYLTKLRDPDFLTPPETRDPNYFNTNIPLELDFGMYLAQYSAISLSYSSDAINAFRGILVRAGWTSYWGIPFFIDKDTESLTKGITLGFAAGLSWEPLQSSALPIRSAVERRSQFPSWSWAGWKGSVRYCHFKTRTLSRSHSITGHWWPRESYSRLFPSPEVWVIEEQEPVRLEHYFNKFNQARMLPENSPQIIIASTVIRAPIVLKDNDQYCRPPGHYLRIGEKLSIAPILLCSEPSIEDIEHPLTISGQYNGIVLFQRALGFLDLDEDCADIFVMLVQPCGENICERLGSIWITQGEFDKLDKSRQKVTIC</sequence>
<evidence type="ECO:0000259" key="1">
    <source>
        <dbReference type="Pfam" id="PF06985"/>
    </source>
</evidence>
<dbReference type="Pfam" id="PF06985">
    <property type="entry name" value="HET"/>
    <property type="match status" value="1"/>
</dbReference>
<keyword evidence="3" id="KW-1185">Reference proteome</keyword>
<dbReference type="PANTHER" id="PTHR33112:SF1">
    <property type="entry name" value="HETEROKARYON INCOMPATIBILITY DOMAIN-CONTAINING PROTEIN"/>
    <property type="match status" value="1"/>
</dbReference>
<gene>
    <name evidence="2" type="ORF">BDV30DRAFT_237514</name>
</gene>
<evidence type="ECO:0000313" key="2">
    <source>
        <dbReference type="EMBL" id="KAB8274595.1"/>
    </source>
</evidence>
<dbReference type="InterPro" id="IPR010730">
    <property type="entry name" value="HET"/>
</dbReference>
<dbReference type="AlphaFoldDB" id="A0A5N6J7B0"/>
<proteinExistence type="predicted"/>
<organism evidence="2 3">
    <name type="scientific">Aspergillus minisclerotigenes</name>
    <dbReference type="NCBI Taxonomy" id="656917"/>
    <lineage>
        <taxon>Eukaryota</taxon>
        <taxon>Fungi</taxon>
        <taxon>Dikarya</taxon>
        <taxon>Ascomycota</taxon>
        <taxon>Pezizomycotina</taxon>
        <taxon>Eurotiomycetes</taxon>
        <taxon>Eurotiomycetidae</taxon>
        <taxon>Eurotiales</taxon>
        <taxon>Aspergillaceae</taxon>
        <taxon>Aspergillus</taxon>
        <taxon>Aspergillus subgen. Circumdati</taxon>
    </lineage>
</organism>
<reference evidence="2 3" key="1">
    <citation type="submission" date="2019-04" db="EMBL/GenBank/DDBJ databases">
        <title>Fungal friends and foes A comparative genomics study of 23 Aspergillus species from section Flavi.</title>
        <authorList>
            <consortium name="DOE Joint Genome Institute"/>
            <person name="Kjaerbolling I."/>
            <person name="Vesth T.C."/>
            <person name="Frisvad J.C."/>
            <person name="Nybo J.L."/>
            <person name="Theobald S."/>
            <person name="Kildgaard S."/>
            <person name="Petersen T.I."/>
            <person name="Kuo A."/>
            <person name="Sato A."/>
            <person name="Lyhne E.K."/>
            <person name="Kogle M.E."/>
            <person name="Wiebenga A."/>
            <person name="Kun R.S."/>
            <person name="Lubbers R.J."/>
            <person name="Makela M.R."/>
            <person name="Barry K."/>
            <person name="Chovatia M."/>
            <person name="Clum A."/>
            <person name="Daum C."/>
            <person name="Haridas S."/>
            <person name="He G."/>
            <person name="LaButti K."/>
            <person name="Lipzen A."/>
            <person name="Mondo S."/>
            <person name="Pangilinan J."/>
            <person name="Riley R."/>
            <person name="Salamov A."/>
            <person name="Simmons B.A."/>
            <person name="Magnuson J.K."/>
            <person name="Henrissat B."/>
            <person name="Mortensen U.H."/>
            <person name="Larsen T.O."/>
            <person name="De vries R.P."/>
            <person name="Grigoriev I.V."/>
            <person name="Machida M."/>
            <person name="Baker S.E."/>
            <person name="Andersen M.R."/>
        </authorList>
    </citation>
    <scope>NUCLEOTIDE SEQUENCE [LARGE SCALE GENOMIC DNA]</scope>
    <source>
        <strain evidence="2 3">CBS 117635</strain>
    </source>
</reference>
<dbReference type="EMBL" id="ML732787">
    <property type="protein sequence ID" value="KAB8274595.1"/>
    <property type="molecule type" value="Genomic_DNA"/>
</dbReference>
<evidence type="ECO:0000313" key="3">
    <source>
        <dbReference type="Proteomes" id="UP000326289"/>
    </source>
</evidence>
<feature type="domain" description="Heterokaryon incompatibility" evidence="1">
    <location>
        <begin position="205"/>
        <end position="344"/>
    </location>
</feature>
<name>A0A5N6J7B0_9EURO</name>
<protein>
    <submittedName>
        <fullName evidence="2">Heterokaryon incompatibility protein-domain-containing protein</fullName>
    </submittedName>
</protein>
<dbReference type="Proteomes" id="UP000326289">
    <property type="component" value="Unassembled WGS sequence"/>
</dbReference>
<accession>A0A5N6J7B0</accession>